<proteinExistence type="predicted"/>
<name>A0A915HLN8_ROMCU</name>
<dbReference type="WBParaSite" id="nRc.2.0.1.t02589-RA">
    <property type="protein sequence ID" value="nRc.2.0.1.t02589-RA"/>
    <property type="gene ID" value="nRc.2.0.1.g02589"/>
</dbReference>
<evidence type="ECO:0000313" key="1">
    <source>
        <dbReference type="Proteomes" id="UP000887565"/>
    </source>
</evidence>
<organism evidence="1 2">
    <name type="scientific">Romanomermis culicivorax</name>
    <name type="common">Nematode worm</name>
    <dbReference type="NCBI Taxonomy" id="13658"/>
    <lineage>
        <taxon>Eukaryota</taxon>
        <taxon>Metazoa</taxon>
        <taxon>Ecdysozoa</taxon>
        <taxon>Nematoda</taxon>
        <taxon>Enoplea</taxon>
        <taxon>Dorylaimia</taxon>
        <taxon>Mermithida</taxon>
        <taxon>Mermithoidea</taxon>
        <taxon>Mermithidae</taxon>
        <taxon>Romanomermis</taxon>
    </lineage>
</organism>
<keyword evidence="1" id="KW-1185">Reference proteome</keyword>
<dbReference type="Proteomes" id="UP000887565">
    <property type="component" value="Unplaced"/>
</dbReference>
<accession>A0A915HLN8</accession>
<evidence type="ECO:0000313" key="2">
    <source>
        <dbReference type="WBParaSite" id="nRc.2.0.1.t02589-RA"/>
    </source>
</evidence>
<reference evidence="2" key="1">
    <citation type="submission" date="2022-11" db="UniProtKB">
        <authorList>
            <consortium name="WormBaseParasite"/>
        </authorList>
    </citation>
    <scope>IDENTIFICATION</scope>
</reference>
<protein>
    <submittedName>
        <fullName evidence="2">Uncharacterized protein</fullName>
    </submittedName>
</protein>
<sequence>MPNGNKPEKRSVIFRDRNLENTNKMMRKREIVKPEIIRKCMATCRHTELELCLESMKQASIRLIIYKNVHNCSSSIKYFDTPDTEKDS</sequence>
<dbReference type="AlphaFoldDB" id="A0A915HLN8"/>